<accession>A0ABM1LAW8</accession>
<organism evidence="1 2">
    <name type="scientific">Gekko japonicus</name>
    <name type="common">Schlegel's Japanese gecko</name>
    <dbReference type="NCBI Taxonomy" id="146911"/>
    <lineage>
        <taxon>Eukaryota</taxon>
        <taxon>Metazoa</taxon>
        <taxon>Chordata</taxon>
        <taxon>Craniata</taxon>
        <taxon>Vertebrata</taxon>
        <taxon>Euteleostomi</taxon>
        <taxon>Lepidosauria</taxon>
        <taxon>Squamata</taxon>
        <taxon>Bifurcata</taxon>
        <taxon>Gekkota</taxon>
        <taxon>Gekkonidae</taxon>
        <taxon>Gekkoninae</taxon>
        <taxon>Gekko</taxon>
    </lineage>
</organism>
<dbReference type="Proteomes" id="UP000694871">
    <property type="component" value="Unplaced"/>
</dbReference>
<protein>
    <submittedName>
        <fullName evidence="2">Centromere protein P</fullName>
    </submittedName>
</protein>
<proteinExistence type="predicted"/>
<sequence>MNINTLQVYEDEIQSLEKEIKMLTEEYECNQYGSFTYSDGKAKQAMKTIKRKFKEDPKQYYSSPDLKTQLALLESDFSFLMNFTGIWFKNYSRKLLEKSEIKTVYKCRLSGNCQSVPFQLEFRLMEENQSNKNGYAAVTDLNIIIESEESSDLNMLVSRVEESGNLLLFFKSLSCFSEWCEYRKCTLSHFKNKYPNIVALPEGLFGDCMILKNTELPGFELMIVWKIHVDKDGKVVPVLDFLSKIPMPVLENKTFASDMPHWFRSLLHVLGIEASIEAVIKSLCRGK</sequence>
<dbReference type="RefSeq" id="XP_015283105.1">
    <property type="nucleotide sequence ID" value="XM_015427619.1"/>
</dbReference>
<reference evidence="2" key="1">
    <citation type="submission" date="2025-08" db="UniProtKB">
        <authorList>
            <consortium name="RefSeq"/>
        </authorList>
    </citation>
    <scope>IDENTIFICATION</scope>
</reference>
<evidence type="ECO:0000313" key="2">
    <source>
        <dbReference type="RefSeq" id="XP_015283105.1"/>
    </source>
</evidence>
<name>A0ABM1LAW8_GEKJA</name>
<dbReference type="PANTHER" id="PTHR28577:SF1">
    <property type="entry name" value="CENTROMERE PROTEIN P"/>
    <property type="match status" value="1"/>
</dbReference>
<dbReference type="Pfam" id="PF13096">
    <property type="entry name" value="CENP-P"/>
    <property type="match status" value="1"/>
</dbReference>
<keyword evidence="1" id="KW-1185">Reference proteome</keyword>
<gene>
    <name evidence="2" type="primary">CENPP</name>
</gene>
<dbReference type="PANTHER" id="PTHR28577">
    <property type="entry name" value="CENTROMERE PROTEIN P"/>
    <property type="match status" value="1"/>
</dbReference>
<evidence type="ECO:0000313" key="1">
    <source>
        <dbReference type="Proteomes" id="UP000694871"/>
    </source>
</evidence>
<dbReference type="InterPro" id="IPR027801">
    <property type="entry name" value="CENP-P"/>
</dbReference>
<dbReference type="GeneID" id="107124215"/>